<reference evidence="2" key="1">
    <citation type="submission" date="2021-01" db="EMBL/GenBank/DDBJ databases">
        <authorList>
            <person name="Corre E."/>
            <person name="Pelletier E."/>
            <person name="Niang G."/>
            <person name="Scheremetjew M."/>
            <person name="Finn R."/>
            <person name="Kale V."/>
            <person name="Holt S."/>
            <person name="Cochrane G."/>
            <person name="Meng A."/>
            <person name="Brown T."/>
            <person name="Cohen L."/>
        </authorList>
    </citation>
    <scope>NUCLEOTIDE SEQUENCE</scope>
    <source>
        <strain evidence="2">CCMP1594</strain>
    </source>
</reference>
<name>A0A7S4LN17_9EUGL</name>
<evidence type="ECO:0000256" key="1">
    <source>
        <dbReference type="SAM" id="MobiDB-lite"/>
    </source>
</evidence>
<accession>A0A7S4LN17</accession>
<dbReference type="AlphaFoldDB" id="A0A7S4LN17"/>
<organism evidence="2">
    <name type="scientific">Eutreptiella gymnastica</name>
    <dbReference type="NCBI Taxonomy" id="73025"/>
    <lineage>
        <taxon>Eukaryota</taxon>
        <taxon>Discoba</taxon>
        <taxon>Euglenozoa</taxon>
        <taxon>Euglenida</taxon>
        <taxon>Spirocuta</taxon>
        <taxon>Euglenophyceae</taxon>
        <taxon>Eutreptiales</taxon>
        <taxon>Eutreptiaceae</taxon>
        <taxon>Eutreptiella</taxon>
    </lineage>
</organism>
<evidence type="ECO:0000313" key="2">
    <source>
        <dbReference type="EMBL" id="CAE0839560.1"/>
    </source>
</evidence>
<dbReference type="EMBL" id="HBJA01147954">
    <property type="protein sequence ID" value="CAE0839560.1"/>
    <property type="molecule type" value="Transcribed_RNA"/>
</dbReference>
<sequence length="174" mass="18825">MAMERVTKGTPAVGPAHVKRGTMDLHAPGSACHHRPTYAMGMEHATREPLETAHARANLGTMQPHVTVNALAGQLPHARAMEPVQTDPRALVYAPVMKGIMARIAVSHAQAFRPTFALRMEFASRQLPREAAPVKHRRLQVTGEAWTAANVQLATTEVVAHHALHAKTGHATRG</sequence>
<proteinExistence type="predicted"/>
<feature type="region of interest" description="Disordered" evidence="1">
    <location>
        <begin position="1"/>
        <end position="22"/>
    </location>
</feature>
<gene>
    <name evidence="2" type="ORF">EGYM00163_LOCUS50932</name>
</gene>
<protein>
    <submittedName>
        <fullName evidence="2">Uncharacterized protein</fullName>
    </submittedName>
</protein>